<sequence length="54" mass="5781">MNNEQQPTPQEQEQEQIQAGVRTVNLMLLVLGGGVILGILYGLAKFVSLIVAAS</sequence>
<dbReference type="EMBL" id="MLJW01000119">
    <property type="protein sequence ID" value="OIQ98401.1"/>
    <property type="molecule type" value="Genomic_DNA"/>
</dbReference>
<proteinExistence type="predicted"/>
<protein>
    <submittedName>
        <fullName evidence="2">Uncharacterized protein</fullName>
    </submittedName>
</protein>
<accession>A0A1J5RRS8</accession>
<keyword evidence="1" id="KW-1133">Transmembrane helix</keyword>
<comment type="caution">
    <text evidence="2">The sequence shown here is derived from an EMBL/GenBank/DDBJ whole genome shotgun (WGS) entry which is preliminary data.</text>
</comment>
<dbReference type="AlphaFoldDB" id="A0A1J5RRS8"/>
<organism evidence="2">
    <name type="scientific">mine drainage metagenome</name>
    <dbReference type="NCBI Taxonomy" id="410659"/>
    <lineage>
        <taxon>unclassified sequences</taxon>
        <taxon>metagenomes</taxon>
        <taxon>ecological metagenomes</taxon>
    </lineage>
</organism>
<feature type="transmembrane region" description="Helical" evidence="1">
    <location>
        <begin position="26"/>
        <end position="52"/>
    </location>
</feature>
<evidence type="ECO:0000313" key="2">
    <source>
        <dbReference type="EMBL" id="OIQ98401.1"/>
    </source>
</evidence>
<keyword evidence="1" id="KW-0472">Membrane</keyword>
<keyword evidence="1" id="KW-0812">Transmembrane</keyword>
<reference evidence="2" key="1">
    <citation type="submission" date="2016-10" db="EMBL/GenBank/DDBJ databases">
        <title>Sequence of Gallionella enrichment culture.</title>
        <authorList>
            <person name="Poehlein A."/>
            <person name="Muehling M."/>
            <person name="Daniel R."/>
        </authorList>
    </citation>
    <scope>NUCLEOTIDE SEQUENCE</scope>
</reference>
<name>A0A1J5RRS8_9ZZZZ</name>
<gene>
    <name evidence="2" type="ORF">GALL_195260</name>
</gene>
<evidence type="ECO:0000256" key="1">
    <source>
        <dbReference type="SAM" id="Phobius"/>
    </source>
</evidence>